<dbReference type="AlphaFoldDB" id="A0A1J4K787"/>
<accession>A0A1J4K787</accession>
<protein>
    <submittedName>
        <fullName evidence="1">Uncharacterized protein</fullName>
    </submittedName>
</protein>
<gene>
    <name evidence="1" type="ORF">TRFO_24507</name>
</gene>
<name>A0A1J4K787_9EUKA</name>
<proteinExistence type="predicted"/>
<evidence type="ECO:0000313" key="2">
    <source>
        <dbReference type="Proteomes" id="UP000179807"/>
    </source>
</evidence>
<organism evidence="1 2">
    <name type="scientific">Tritrichomonas foetus</name>
    <dbReference type="NCBI Taxonomy" id="1144522"/>
    <lineage>
        <taxon>Eukaryota</taxon>
        <taxon>Metamonada</taxon>
        <taxon>Parabasalia</taxon>
        <taxon>Tritrichomonadida</taxon>
        <taxon>Tritrichomonadidae</taxon>
        <taxon>Tritrichomonas</taxon>
    </lineage>
</organism>
<dbReference type="EMBL" id="MLAK01000700">
    <property type="protein sequence ID" value="OHT07337.1"/>
    <property type="molecule type" value="Genomic_DNA"/>
</dbReference>
<dbReference type="VEuPathDB" id="TrichDB:TRFO_24507"/>
<keyword evidence="2" id="KW-1185">Reference proteome</keyword>
<dbReference type="RefSeq" id="XP_068360473.1">
    <property type="nucleotide sequence ID" value="XM_068503791.1"/>
</dbReference>
<comment type="caution">
    <text evidence="1">The sequence shown here is derived from an EMBL/GenBank/DDBJ whole genome shotgun (WGS) entry which is preliminary data.</text>
</comment>
<dbReference type="GeneID" id="94838495"/>
<evidence type="ECO:0000313" key="1">
    <source>
        <dbReference type="EMBL" id="OHT07337.1"/>
    </source>
</evidence>
<reference evidence="1" key="1">
    <citation type="submission" date="2016-10" db="EMBL/GenBank/DDBJ databases">
        <authorList>
            <person name="Benchimol M."/>
            <person name="Almeida L.G."/>
            <person name="Vasconcelos A.T."/>
            <person name="Perreira-Neves A."/>
            <person name="Rosa I.A."/>
            <person name="Tasca T."/>
            <person name="Bogo M.R."/>
            <person name="de Souza W."/>
        </authorList>
    </citation>
    <scope>NUCLEOTIDE SEQUENCE [LARGE SCALE GENOMIC DNA]</scope>
    <source>
        <strain evidence="1">K</strain>
    </source>
</reference>
<dbReference type="Proteomes" id="UP000179807">
    <property type="component" value="Unassembled WGS sequence"/>
</dbReference>
<sequence>MKFIINENIDSPLPFLTGIISDQITNTDEIEYVLKSQYQTITHLSPITEPINEYEIGKPMYASDTAYKLINNE</sequence>